<name>A0A7J7G1D1_CAMSI</name>
<evidence type="ECO:0000256" key="4">
    <source>
        <dbReference type="ARBA" id="ARBA00022741"/>
    </source>
</evidence>
<evidence type="ECO:0000256" key="7">
    <source>
        <dbReference type="ARBA" id="ARBA00047899"/>
    </source>
</evidence>
<evidence type="ECO:0000256" key="1">
    <source>
        <dbReference type="ARBA" id="ARBA00012513"/>
    </source>
</evidence>
<evidence type="ECO:0000256" key="6">
    <source>
        <dbReference type="ARBA" id="ARBA00022840"/>
    </source>
</evidence>
<evidence type="ECO:0000256" key="2">
    <source>
        <dbReference type="ARBA" id="ARBA00022527"/>
    </source>
</evidence>
<dbReference type="Proteomes" id="UP000593564">
    <property type="component" value="Unassembled WGS sequence"/>
</dbReference>
<reference evidence="10" key="1">
    <citation type="journal article" date="2020" name="Nat. Commun.">
        <title>Genome assembly of wild tea tree DASZ reveals pedigree and selection history of tea varieties.</title>
        <authorList>
            <person name="Zhang W."/>
            <person name="Zhang Y."/>
            <person name="Qiu H."/>
            <person name="Guo Y."/>
            <person name="Wan H."/>
            <person name="Zhang X."/>
            <person name="Scossa F."/>
            <person name="Alseekh S."/>
            <person name="Zhang Q."/>
            <person name="Wang P."/>
            <person name="Xu L."/>
            <person name="Schmidt M.H."/>
            <person name="Jia X."/>
            <person name="Li D."/>
            <person name="Zhu A."/>
            <person name="Guo F."/>
            <person name="Chen W."/>
            <person name="Ni D."/>
            <person name="Usadel B."/>
            <person name="Fernie A.R."/>
            <person name="Wen W."/>
        </authorList>
    </citation>
    <scope>NUCLEOTIDE SEQUENCE [LARGE SCALE GENOMIC DNA]</scope>
    <source>
        <strain evidence="10">cv. G240</strain>
    </source>
</reference>
<dbReference type="Gene3D" id="1.10.510.10">
    <property type="entry name" value="Transferase(Phosphotransferase) domain 1"/>
    <property type="match status" value="2"/>
</dbReference>
<accession>A0A7J7G1D1</accession>
<dbReference type="PANTHER" id="PTHR48005:SF16">
    <property type="entry name" value="MDIS1-INTERACTING RECEPTOR LIKE KINASE 2-LIKE ISOFORM X1"/>
    <property type="match status" value="1"/>
</dbReference>
<dbReference type="GO" id="GO:0005524">
    <property type="term" value="F:ATP binding"/>
    <property type="evidence" value="ECO:0007669"/>
    <property type="project" value="UniProtKB-KW"/>
</dbReference>
<keyword evidence="2" id="KW-0723">Serine/threonine-protein kinase</keyword>
<reference evidence="9 10" key="2">
    <citation type="submission" date="2020-07" db="EMBL/GenBank/DDBJ databases">
        <title>Genome assembly of wild tea tree DASZ reveals pedigree and selection history of tea varieties.</title>
        <authorList>
            <person name="Zhang W."/>
        </authorList>
    </citation>
    <scope>NUCLEOTIDE SEQUENCE [LARGE SCALE GENOMIC DNA]</scope>
    <source>
        <strain evidence="10">cv. G240</strain>
        <tissue evidence="9">Leaf</tissue>
    </source>
</reference>
<dbReference type="PANTHER" id="PTHR48005">
    <property type="entry name" value="LEUCINE RICH REPEAT KINASE 2"/>
    <property type="match status" value="1"/>
</dbReference>
<dbReference type="GO" id="GO:0004674">
    <property type="term" value="F:protein serine/threonine kinase activity"/>
    <property type="evidence" value="ECO:0007669"/>
    <property type="project" value="UniProtKB-KW"/>
</dbReference>
<evidence type="ECO:0000256" key="5">
    <source>
        <dbReference type="ARBA" id="ARBA00022777"/>
    </source>
</evidence>
<comment type="catalytic activity">
    <reaction evidence="7">
        <text>L-threonyl-[protein] + ATP = O-phospho-L-threonyl-[protein] + ADP + H(+)</text>
        <dbReference type="Rhea" id="RHEA:46608"/>
        <dbReference type="Rhea" id="RHEA-COMP:11060"/>
        <dbReference type="Rhea" id="RHEA-COMP:11605"/>
        <dbReference type="ChEBI" id="CHEBI:15378"/>
        <dbReference type="ChEBI" id="CHEBI:30013"/>
        <dbReference type="ChEBI" id="CHEBI:30616"/>
        <dbReference type="ChEBI" id="CHEBI:61977"/>
        <dbReference type="ChEBI" id="CHEBI:456216"/>
        <dbReference type="EC" id="2.7.11.1"/>
    </reaction>
</comment>
<comment type="caution">
    <text evidence="9">The sequence shown here is derived from an EMBL/GenBank/DDBJ whole genome shotgun (WGS) entry which is preliminary data.</text>
</comment>
<keyword evidence="10" id="KW-1185">Reference proteome</keyword>
<proteinExistence type="predicted"/>
<protein>
    <recommendedName>
        <fullName evidence="1">non-specific serine/threonine protein kinase</fullName>
        <ecNumber evidence="1">2.7.11.1</ecNumber>
    </recommendedName>
</protein>
<dbReference type="AlphaFoldDB" id="A0A7J7G1D1"/>
<sequence>MLCVPDKALVTTPFGGHDLKLVVDPELAYTMAVTEQWDVYSFGVVVLETIMGSNNGNGMLKSQSEISANNAAELAYTMVATEKCDVYSFGMVALETIMGRHPKEFLSLLASTSAQNIMLNDVLDPRLLPPVDPLVAGNVVLVAALAFACLHSEPRSRPTMLHVSQKLLPHSNRRPLATLLHSISLSELRNQEMDFIQ</sequence>
<evidence type="ECO:0000313" key="10">
    <source>
        <dbReference type="Proteomes" id="UP000593564"/>
    </source>
</evidence>
<dbReference type="SUPFAM" id="SSF56112">
    <property type="entry name" value="Protein kinase-like (PK-like)"/>
    <property type="match status" value="2"/>
</dbReference>
<keyword evidence="3" id="KW-0808">Transferase</keyword>
<evidence type="ECO:0000313" key="9">
    <source>
        <dbReference type="EMBL" id="KAF5933568.1"/>
    </source>
</evidence>
<dbReference type="EC" id="2.7.11.1" evidence="1"/>
<comment type="catalytic activity">
    <reaction evidence="8">
        <text>L-seryl-[protein] + ATP = O-phospho-L-seryl-[protein] + ADP + H(+)</text>
        <dbReference type="Rhea" id="RHEA:17989"/>
        <dbReference type="Rhea" id="RHEA-COMP:9863"/>
        <dbReference type="Rhea" id="RHEA-COMP:11604"/>
        <dbReference type="ChEBI" id="CHEBI:15378"/>
        <dbReference type="ChEBI" id="CHEBI:29999"/>
        <dbReference type="ChEBI" id="CHEBI:30616"/>
        <dbReference type="ChEBI" id="CHEBI:83421"/>
        <dbReference type="ChEBI" id="CHEBI:456216"/>
        <dbReference type="EC" id="2.7.11.1"/>
    </reaction>
</comment>
<organism evidence="9 10">
    <name type="scientific">Camellia sinensis</name>
    <name type="common">Tea plant</name>
    <name type="synonym">Thea sinensis</name>
    <dbReference type="NCBI Taxonomy" id="4442"/>
    <lineage>
        <taxon>Eukaryota</taxon>
        <taxon>Viridiplantae</taxon>
        <taxon>Streptophyta</taxon>
        <taxon>Embryophyta</taxon>
        <taxon>Tracheophyta</taxon>
        <taxon>Spermatophyta</taxon>
        <taxon>Magnoliopsida</taxon>
        <taxon>eudicotyledons</taxon>
        <taxon>Gunneridae</taxon>
        <taxon>Pentapetalae</taxon>
        <taxon>asterids</taxon>
        <taxon>Ericales</taxon>
        <taxon>Theaceae</taxon>
        <taxon>Camellia</taxon>
    </lineage>
</organism>
<dbReference type="InterPro" id="IPR051420">
    <property type="entry name" value="Ser_Thr_Kinases_DiverseReg"/>
</dbReference>
<evidence type="ECO:0000256" key="3">
    <source>
        <dbReference type="ARBA" id="ARBA00022679"/>
    </source>
</evidence>
<gene>
    <name evidence="9" type="ORF">HYC85_029739</name>
</gene>
<keyword evidence="6" id="KW-0067">ATP-binding</keyword>
<keyword evidence="4" id="KW-0547">Nucleotide-binding</keyword>
<dbReference type="EMBL" id="JACBKZ010000014">
    <property type="protein sequence ID" value="KAF5933568.1"/>
    <property type="molecule type" value="Genomic_DNA"/>
</dbReference>
<dbReference type="InterPro" id="IPR011009">
    <property type="entry name" value="Kinase-like_dom_sf"/>
</dbReference>
<evidence type="ECO:0000256" key="8">
    <source>
        <dbReference type="ARBA" id="ARBA00048679"/>
    </source>
</evidence>
<keyword evidence="5" id="KW-0418">Kinase</keyword>